<dbReference type="PROSITE" id="PS00211">
    <property type="entry name" value="ABC_TRANSPORTER_1"/>
    <property type="match status" value="1"/>
</dbReference>
<accession>A0ABV4K3X8</accession>
<name>A0ABV4K3X8_9BACT</name>
<evidence type="ECO:0000256" key="4">
    <source>
        <dbReference type="ARBA" id="ARBA00022737"/>
    </source>
</evidence>
<evidence type="ECO:0000259" key="9">
    <source>
        <dbReference type="PROSITE" id="PS50893"/>
    </source>
</evidence>
<dbReference type="PANTHER" id="PTHR43790:SF3">
    <property type="entry name" value="D-ALLOSE IMPORT ATP-BINDING PROTEIN ALSA-RELATED"/>
    <property type="match status" value="1"/>
</dbReference>
<protein>
    <submittedName>
        <fullName evidence="10">Sugar ABC transporter ATP-binding protein</fullName>
    </submittedName>
</protein>
<keyword evidence="3" id="KW-0762">Sugar transport</keyword>
<keyword evidence="8" id="KW-0472">Membrane</keyword>
<keyword evidence="11" id="KW-1185">Reference proteome</keyword>
<dbReference type="CDD" id="cd03216">
    <property type="entry name" value="ABC_Carb_Monos_I"/>
    <property type="match status" value="1"/>
</dbReference>
<dbReference type="InterPro" id="IPR003593">
    <property type="entry name" value="AAA+_ATPase"/>
</dbReference>
<dbReference type="Proteomes" id="UP001568698">
    <property type="component" value="Unassembled WGS sequence"/>
</dbReference>
<evidence type="ECO:0000256" key="8">
    <source>
        <dbReference type="ARBA" id="ARBA00023136"/>
    </source>
</evidence>
<feature type="domain" description="ABC transporter" evidence="9">
    <location>
        <begin position="255"/>
        <end position="498"/>
    </location>
</feature>
<dbReference type="InterPro" id="IPR050107">
    <property type="entry name" value="ABC_carbohydrate_import_ATPase"/>
</dbReference>
<sequence length="516" mass="56707">MDTNENLIELRGITKQFPGVVALKDVDLDIRKGEVHVLVGENGAGKSSLIKVLCGIYAPDAGEMRYQGRPYAPQTPHDAMDAGIRVVYQEFNLLSYLSVAENMFFDNLPRKYGLVDFHTLYRNTRELLEVVGLDISPKTPVELLGVAQMQLIEIAKAISSESKLLILDEPTATLSSKEIEMLFGIVAKLKAQGVTIIFISHHLQEVFEIGDRISVLRNGENAGTHVASDISIPEIVKLMVGRSMDEEYPFMDDVVVGEPLLSVRDLRCKGSAHSVSFEVGRGELLGMAGLVGSGRTDVVRAIFGADPKDGGEILLHGKKLSIKTPRDAVKNRICLLTEDRKNQGLILEMSCAVNTTLTDLPGVARYGFIQPDTEREVAERLVADLGIKTPSIDQWVGNLSGGNQQKVVLAKWLFRDAEVLIFDEPTRGIDVGAKYEIYLLLWKLAAAGKSIIIVSSDLPEMLGICHRIIAFSDGKITGELPRAEFDQERILTMAYEEYIQDDAAAASGTDQVKRGR</sequence>
<evidence type="ECO:0000256" key="6">
    <source>
        <dbReference type="ARBA" id="ARBA00022840"/>
    </source>
</evidence>
<dbReference type="EMBL" id="JBGLYH010000018">
    <property type="protein sequence ID" value="MEZ7196735.1"/>
    <property type="molecule type" value="Genomic_DNA"/>
</dbReference>
<keyword evidence="4" id="KW-0677">Repeat</keyword>
<keyword evidence="5" id="KW-0547">Nucleotide-binding</keyword>
<evidence type="ECO:0000256" key="3">
    <source>
        <dbReference type="ARBA" id="ARBA00022597"/>
    </source>
</evidence>
<dbReference type="SUPFAM" id="SSF52540">
    <property type="entry name" value="P-loop containing nucleoside triphosphate hydrolases"/>
    <property type="match status" value="2"/>
</dbReference>
<evidence type="ECO:0000313" key="11">
    <source>
        <dbReference type="Proteomes" id="UP001568698"/>
    </source>
</evidence>
<dbReference type="Pfam" id="PF00005">
    <property type="entry name" value="ABC_tran"/>
    <property type="match status" value="2"/>
</dbReference>
<dbReference type="Gene3D" id="3.40.50.300">
    <property type="entry name" value="P-loop containing nucleotide triphosphate hydrolases"/>
    <property type="match status" value="2"/>
</dbReference>
<evidence type="ECO:0000256" key="5">
    <source>
        <dbReference type="ARBA" id="ARBA00022741"/>
    </source>
</evidence>
<dbReference type="PROSITE" id="PS50893">
    <property type="entry name" value="ABC_TRANSPORTER_2"/>
    <property type="match status" value="2"/>
</dbReference>
<comment type="caution">
    <text evidence="10">The sequence shown here is derived from an EMBL/GenBank/DDBJ whole genome shotgun (WGS) entry which is preliminary data.</text>
</comment>
<dbReference type="CDD" id="cd03215">
    <property type="entry name" value="ABC_Carb_Monos_II"/>
    <property type="match status" value="1"/>
</dbReference>
<evidence type="ECO:0000256" key="7">
    <source>
        <dbReference type="ARBA" id="ARBA00022967"/>
    </source>
</evidence>
<keyword evidence="1" id="KW-0813">Transport</keyword>
<reference evidence="10 11" key="1">
    <citation type="submission" date="2024-08" db="EMBL/GenBank/DDBJ databases">
        <title>Sulfate-reducing bacteria isolated from formation water of the oil field in Kazakhstan and description of Pseudodesulfovibrio sp.</title>
        <authorList>
            <person name="Bidzhieva S.K."/>
            <person name="Tourova T.P."/>
            <person name="Grouzdev D.S."/>
            <person name="Beletsky A.V."/>
            <person name="Sokolova D.S."/>
            <person name="Samigullina S.R."/>
            <person name="Poltaraus A.B."/>
            <person name="Avtukh A.N."/>
            <person name="Tereshina V.M."/>
            <person name="Zhaparov N.S."/>
            <person name="Mardanov A.V."/>
            <person name="Nazina T.N."/>
        </authorList>
    </citation>
    <scope>NUCLEOTIDE SEQUENCE [LARGE SCALE GENOMIC DNA]</scope>
    <source>
        <strain evidence="10 11">9FUS</strain>
    </source>
</reference>
<keyword evidence="7" id="KW-1278">Translocase</keyword>
<dbReference type="RefSeq" id="WP_371386257.1">
    <property type="nucleotide sequence ID" value="NZ_JBGLYH010000018.1"/>
</dbReference>
<evidence type="ECO:0000313" key="10">
    <source>
        <dbReference type="EMBL" id="MEZ7196735.1"/>
    </source>
</evidence>
<evidence type="ECO:0000256" key="1">
    <source>
        <dbReference type="ARBA" id="ARBA00022448"/>
    </source>
</evidence>
<keyword evidence="2" id="KW-1003">Cell membrane</keyword>
<dbReference type="InterPro" id="IPR003439">
    <property type="entry name" value="ABC_transporter-like_ATP-bd"/>
</dbReference>
<proteinExistence type="predicted"/>
<gene>
    <name evidence="10" type="ORF">AB6M95_08250</name>
</gene>
<organism evidence="10 11">
    <name type="scientific">Pseudodesulfovibrio karagichevae</name>
    <dbReference type="NCBI Taxonomy" id="3239305"/>
    <lineage>
        <taxon>Bacteria</taxon>
        <taxon>Pseudomonadati</taxon>
        <taxon>Thermodesulfobacteriota</taxon>
        <taxon>Desulfovibrionia</taxon>
        <taxon>Desulfovibrionales</taxon>
        <taxon>Desulfovibrionaceae</taxon>
    </lineage>
</organism>
<dbReference type="InterPro" id="IPR027417">
    <property type="entry name" value="P-loop_NTPase"/>
</dbReference>
<keyword evidence="6 10" id="KW-0067">ATP-binding</keyword>
<dbReference type="SMART" id="SM00382">
    <property type="entry name" value="AAA"/>
    <property type="match status" value="2"/>
</dbReference>
<evidence type="ECO:0000256" key="2">
    <source>
        <dbReference type="ARBA" id="ARBA00022475"/>
    </source>
</evidence>
<dbReference type="PANTHER" id="PTHR43790">
    <property type="entry name" value="CARBOHYDRATE TRANSPORT ATP-BINDING PROTEIN MG119-RELATED"/>
    <property type="match status" value="1"/>
</dbReference>
<dbReference type="GO" id="GO:0005524">
    <property type="term" value="F:ATP binding"/>
    <property type="evidence" value="ECO:0007669"/>
    <property type="project" value="UniProtKB-KW"/>
</dbReference>
<feature type="domain" description="ABC transporter" evidence="9">
    <location>
        <begin position="8"/>
        <end position="243"/>
    </location>
</feature>
<dbReference type="InterPro" id="IPR017871">
    <property type="entry name" value="ABC_transporter-like_CS"/>
</dbReference>